<dbReference type="Proteomes" id="UP000035425">
    <property type="component" value="Unassembled WGS sequence"/>
</dbReference>
<keyword evidence="2" id="KW-1185">Reference proteome</keyword>
<evidence type="ECO:0000313" key="2">
    <source>
        <dbReference type="Proteomes" id="UP000035425"/>
    </source>
</evidence>
<reference evidence="1 2" key="1">
    <citation type="submission" date="2014-12" db="EMBL/GenBank/DDBJ databases">
        <title>Frankia sp. BMG5.1 draft genome.</title>
        <authorList>
            <person name="Gtari M."/>
            <person name="Ghodhbane-Gtari F."/>
            <person name="Nouioui I."/>
            <person name="Ktari A."/>
            <person name="Hezbri K."/>
            <person name="Mimouni W."/>
            <person name="Sbissi I."/>
            <person name="Ayari A."/>
            <person name="Yamanaka T."/>
            <person name="Normand P."/>
            <person name="Tisa L.S."/>
            <person name="Boudabous A."/>
        </authorList>
    </citation>
    <scope>NUCLEOTIDE SEQUENCE [LARGE SCALE GENOMIC DNA]</scope>
    <source>
        <strain evidence="1 2">BMG5.1</strain>
    </source>
</reference>
<dbReference type="NCBIfam" id="NF042934">
    <property type="entry name" value="cis_reg_atten"/>
    <property type="match status" value="1"/>
</dbReference>
<protein>
    <submittedName>
        <fullName evidence="1">Uncharacterized protein</fullName>
    </submittedName>
</protein>
<gene>
    <name evidence="1" type="ORF">FrCorBMG51_20725</name>
</gene>
<dbReference type="InterPro" id="IPR049979">
    <property type="entry name" value="Cys_resp_CS_actino"/>
</dbReference>
<comment type="caution">
    <text evidence="1">The sequence shown here is derived from an EMBL/GenBank/DDBJ whole genome shotgun (WGS) entry which is preliminary data.</text>
</comment>
<sequence>MASLADEVRRLAASLAAGAPKTWGRLGVSVHGPGVGQGRPGIDRREVSIDRRWRRMRLIPGPSAVRISGPRRGVISSFLRRHIDLCRVAGALCPP</sequence>
<evidence type="ECO:0000313" key="1">
    <source>
        <dbReference type="EMBL" id="KLL10020.1"/>
    </source>
</evidence>
<dbReference type="EMBL" id="JWIO01000046">
    <property type="protein sequence ID" value="KLL10020.1"/>
    <property type="molecule type" value="Genomic_DNA"/>
</dbReference>
<organism evidence="1 2">
    <name type="scientific">Protofrankia coriariae</name>
    <dbReference type="NCBI Taxonomy" id="1562887"/>
    <lineage>
        <taxon>Bacteria</taxon>
        <taxon>Bacillati</taxon>
        <taxon>Actinomycetota</taxon>
        <taxon>Actinomycetes</taxon>
        <taxon>Frankiales</taxon>
        <taxon>Frankiaceae</taxon>
        <taxon>Protofrankia</taxon>
    </lineage>
</organism>
<proteinExistence type="predicted"/>
<accession>A0ABR5EZY8</accession>
<name>A0ABR5EZY8_9ACTN</name>